<dbReference type="SMART" id="SM00248">
    <property type="entry name" value="ANK"/>
    <property type="match status" value="2"/>
</dbReference>
<reference evidence="10 11" key="1">
    <citation type="submission" date="2024-11" db="EMBL/GenBank/DDBJ databases">
        <title>Chromosome-level genome assembly of the freshwater bivalve Anodonta woodiana.</title>
        <authorList>
            <person name="Chen X."/>
        </authorList>
    </citation>
    <scope>NUCLEOTIDE SEQUENCE [LARGE SCALE GENOMIC DNA]</scope>
    <source>
        <strain evidence="10">MN2024</strain>
        <tissue evidence="10">Gills</tissue>
    </source>
</reference>
<accession>A0ABD3WX05</accession>
<organism evidence="10 11">
    <name type="scientific">Sinanodonta woodiana</name>
    <name type="common">Chinese pond mussel</name>
    <name type="synonym">Anodonta woodiana</name>
    <dbReference type="NCBI Taxonomy" id="1069815"/>
    <lineage>
        <taxon>Eukaryota</taxon>
        <taxon>Metazoa</taxon>
        <taxon>Spiralia</taxon>
        <taxon>Lophotrochozoa</taxon>
        <taxon>Mollusca</taxon>
        <taxon>Bivalvia</taxon>
        <taxon>Autobranchia</taxon>
        <taxon>Heteroconchia</taxon>
        <taxon>Palaeoheterodonta</taxon>
        <taxon>Unionida</taxon>
        <taxon>Unionoidea</taxon>
        <taxon>Unionidae</taxon>
        <taxon>Unioninae</taxon>
        <taxon>Sinanodonta</taxon>
    </lineage>
</organism>
<keyword evidence="6" id="KW-0131">Cell cycle</keyword>
<dbReference type="PROSITE" id="PS50297">
    <property type="entry name" value="ANK_REP_REGION"/>
    <property type="match status" value="1"/>
</dbReference>
<dbReference type="PANTHER" id="PTHR12349">
    <property type="entry name" value="ANKYRIN REPEAT AND LEM DOMAIN-CONTAINING PROTEIN 2"/>
    <property type="match status" value="1"/>
</dbReference>
<feature type="region of interest" description="Disordered" evidence="8">
    <location>
        <begin position="422"/>
        <end position="442"/>
    </location>
</feature>
<dbReference type="Pfam" id="PF03020">
    <property type="entry name" value="LEM"/>
    <property type="match status" value="1"/>
</dbReference>
<dbReference type="InterPro" id="IPR011015">
    <property type="entry name" value="LEM/LEM-like_dom_sf"/>
</dbReference>
<feature type="compositionally biased region" description="Polar residues" evidence="8">
    <location>
        <begin position="161"/>
        <end position="178"/>
    </location>
</feature>
<evidence type="ECO:0000256" key="1">
    <source>
        <dbReference type="ARBA" id="ARBA00004240"/>
    </source>
</evidence>
<evidence type="ECO:0000256" key="6">
    <source>
        <dbReference type="ARBA" id="ARBA00023306"/>
    </source>
</evidence>
<dbReference type="FunFam" id="1.25.40.20:FF:000072">
    <property type="entry name" value="Ankyrin repeat and LEM domain containing 2"/>
    <property type="match status" value="1"/>
</dbReference>
<name>A0ABD3WX05_SINWO</name>
<comment type="subcellular location">
    <subcellularLocation>
        <location evidence="1">Endoplasmic reticulum</location>
    </subcellularLocation>
</comment>
<dbReference type="Pfam" id="PF13857">
    <property type="entry name" value="Ank_5"/>
    <property type="match status" value="1"/>
</dbReference>
<feature type="domain" description="LEM" evidence="9">
    <location>
        <begin position="5"/>
        <end position="49"/>
    </location>
</feature>
<evidence type="ECO:0000256" key="8">
    <source>
        <dbReference type="SAM" id="MobiDB-lite"/>
    </source>
</evidence>
<sequence>MDDVLKDVRMLSVEVLRQKLDGYGVNVGPITQTTRSIFDKRLAKLIFQSTCSAEERTNEEIATEDENKRVAEETAIKVENTEKKPKQFPDPHVPINTYYGVCLPADIDVASGGNLVFIDKAEALFMAKKYSGARFKVFNTQKDAVEFSKLSADAVFPSPIKTPQNNGGKQASAMSPESSLYRAPKVQEILQLKKIIESGDCRLFKEYINSNPRYLVSSGDTPVIFQEGSRYTAMHLAALKNQPEMCQLILDTLEDPHFVAKLYAGSKDTEETMIKRINFLVDLYLNMPDKGNCETPLHFACKFGHIQVVEVLICHPKTDKNAKNKYGETPFKVICARCQSASKETKELIAELLKGQMYVPLIRSEDNTAPPLIGHPWSPDGTESHMEIPVRSWSPKDPPLAVKACAGPMSPSKAAAFHKSWTIPPSGSPEKKQKFLATTRGDSEKGLERIGRDIAHEMKVPWTEYWSFLGVFLDMTSQKGLNLLETYLKKKLWHTLYYNAIDKYQDEIRNHLSGLDVSIGELDIAATDCDNTQVCDNSQGSLSKVVAVKDENSQTQEDFNADKSVVNVLSPVSNLAESFANLSILSQSSKGPTDGVHEIDLNTDLKEDPKIESDRSSCDADDNKTNINNRQTVYSSNGSLKTDFCISVELEYTSFLNTSEVFYEVNQSRVQLLLKIKDLKVSVSQDCNVSIVDVVWVPHTDRVMDTVVMENVELDDIDSHKDGSIVNVVIRSKGQSQKEGHEVKAIVTKELKLPKVTFLHGPKPTQEDQDVLRALGSTPISFETYPNIFHWRINLLRFTKDPSFRWQSPAKMRSGMKHSATSPQLMTESPVINYGSPAGRIISRPRMQTSPSMPEICTRLFPL</sequence>
<dbReference type="Pfam" id="PF24567">
    <property type="entry name" value="ANKLE2_3rd"/>
    <property type="match status" value="1"/>
</dbReference>
<dbReference type="GO" id="GO:0005783">
    <property type="term" value="C:endoplasmic reticulum"/>
    <property type="evidence" value="ECO:0007669"/>
    <property type="project" value="UniProtKB-SubCell"/>
</dbReference>
<dbReference type="CDD" id="cd12940">
    <property type="entry name" value="LEM_LAP2_LEMD1"/>
    <property type="match status" value="1"/>
</dbReference>
<keyword evidence="11" id="KW-1185">Reference proteome</keyword>
<dbReference type="SMART" id="SM00540">
    <property type="entry name" value="LEM"/>
    <property type="match status" value="1"/>
</dbReference>
<dbReference type="InterPro" id="IPR056237">
    <property type="entry name" value="ANKLE2_3rd"/>
</dbReference>
<evidence type="ECO:0000256" key="2">
    <source>
        <dbReference type="ARBA" id="ARBA00007597"/>
    </source>
</evidence>
<dbReference type="GO" id="GO:0051301">
    <property type="term" value="P:cell division"/>
    <property type="evidence" value="ECO:0007669"/>
    <property type="project" value="UniProtKB-KW"/>
</dbReference>
<evidence type="ECO:0000256" key="5">
    <source>
        <dbReference type="ARBA" id="ARBA00023043"/>
    </source>
</evidence>
<dbReference type="PANTHER" id="PTHR12349:SF4">
    <property type="entry name" value="ANKYRIN REPEAT AND LEM DOMAIN-CONTAINING PROTEIN 2"/>
    <property type="match status" value="1"/>
</dbReference>
<keyword evidence="5 7" id="KW-0040">ANK repeat</keyword>
<evidence type="ECO:0000313" key="11">
    <source>
        <dbReference type="Proteomes" id="UP001634394"/>
    </source>
</evidence>
<gene>
    <name evidence="10" type="ORF">ACJMK2_030840</name>
</gene>
<keyword evidence="4" id="KW-0256">Endoplasmic reticulum</keyword>
<dbReference type="InterPro" id="IPR002110">
    <property type="entry name" value="Ankyrin_rpt"/>
</dbReference>
<feature type="region of interest" description="Disordered" evidence="8">
    <location>
        <begin position="158"/>
        <end position="178"/>
    </location>
</feature>
<keyword evidence="3" id="KW-0132">Cell division</keyword>
<evidence type="ECO:0000256" key="3">
    <source>
        <dbReference type="ARBA" id="ARBA00022618"/>
    </source>
</evidence>
<feature type="repeat" description="ANK" evidence="7">
    <location>
        <begin position="292"/>
        <end position="313"/>
    </location>
</feature>
<evidence type="ECO:0000256" key="7">
    <source>
        <dbReference type="PROSITE-ProRule" id="PRU00023"/>
    </source>
</evidence>
<proteinExistence type="inferred from homology"/>
<dbReference type="PROSITE" id="PS50954">
    <property type="entry name" value="LEM"/>
    <property type="match status" value="1"/>
</dbReference>
<dbReference type="AlphaFoldDB" id="A0ABD3WX05"/>
<dbReference type="GO" id="GO:0007399">
    <property type="term" value="P:nervous system development"/>
    <property type="evidence" value="ECO:0007669"/>
    <property type="project" value="UniProtKB-ARBA"/>
</dbReference>
<dbReference type="GO" id="GO:0031468">
    <property type="term" value="P:nuclear membrane reassembly"/>
    <property type="evidence" value="ECO:0007669"/>
    <property type="project" value="UniProtKB-ARBA"/>
</dbReference>
<comment type="similarity">
    <text evidence="2">Belongs to the ANKLE2 family.</text>
</comment>
<dbReference type="SUPFAM" id="SSF48403">
    <property type="entry name" value="Ankyrin repeat"/>
    <property type="match status" value="1"/>
</dbReference>
<dbReference type="Gene3D" id="1.25.40.20">
    <property type="entry name" value="Ankyrin repeat-containing domain"/>
    <property type="match status" value="1"/>
</dbReference>
<comment type="caution">
    <text evidence="10">The sequence shown here is derived from an EMBL/GenBank/DDBJ whole genome shotgun (WGS) entry which is preliminary data.</text>
</comment>
<dbReference type="EMBL" id="JBJQND010000004">
    <property type="protein sequence ID" value="KAL3878496.1"/>
    <property type="molecule type" value="Genomic_DNA"/>
</dbReference>
<dbReference type="Proteomes" id="UP001634394">
    <property type="component" value="Unassembled WGS sequence"/>
</dbReference>
<dbReference type="PROSITE" id="PS50088">
    <property type="entry name" value="ANK_REPEAT"/>
    <property type="match status" value="1"/>
</dbReference>
<dbReference type="Gene3D" id="1.10.720.40">
    <property type="match status" value="1"/>
</dbReference>
<dbReference type="InterPro" id="IPR036770">
    <property type="entry name" value="Ankyrin_rpt-contain_sf"/>
</dbReference>
<evidence type="ECO:0000313" key="10">
    <source>
        <dbReference type="EMBL" id="KAL3878496.1"/>
    </source>
</evidence>
<protein>
    <recommendedName>
        <fullName evidence="9">LEM domain-containing protein</fullName>
    </recommendedName>
</protein>
<dbReference type="SUPFAM" id="SSF63451">
    <property type="entry name" value="LEM domain"/>
    <property type="match status" value="1"/>
</dbReference>
<evidence type="ECO:0000256" key="4">
    <source>
        <dbReference type="ARBA" id="ARBA00022824"/>
    </source>
</evidence>
<evidence type="ECO:0000259" key="9">
    <source>
        <dbReference type="PROSITE" id="PS50954"/>
    </source>
</evidence>
<dbReference type="InterPro" id="IPR003887">
    <property type="entry name" value="LEM_dom"/>
</dbReference>